<protein>
    <submittedName>
        <fullName evidence="1">Uncharacterized protein</fullName>
    </submittedName>
</protein>
<dbReference type="EMBL" id="BX950851">
    <property type="protein sequence ID" value="CAG73316.1"/>
    <property type="molecule type" value="Genomic_DNA"/>
</dbReference>
<dbReference type="HOGENOM" id="CLU_155317_0_0_6"/>
<gene>
    <name evidence="1" type="ordered locus">ECA0398</name>
</gene>
<reference evidence="1" key="1">
    <citation type="submission" date="2004-02" db="EMBL/GenBank/DDBJ databases">
        <title>The genome sequence of the enterobacterial phytopathogen Erwinia carotovora subsp. atroseptica SCRI1043 and functional genomic identification of novel virulence factors.</title>
        <authorList>
            <person name="Bell K.S."/>
            <person name="Sebaihia M."/>
            <person name="Pritchard L."/>
            <person name="Holden M."/>
            <person name="Hyman L.J."/>
            <person name="Holeva M.C."/>
            <person name="Thomson N.R."/>
            <person name="Bentley S.D."/>
            <person name="Churcher C."/>
            <person name="Mungall K."/>
            <person name="Atkin R."/>
            <person name="Bason N."/>
            <person name="Brooks K."/>
            <person name="Chillingworth T."/>
            <person name="Clark K."/>
            <person name="Doggett J."/>
            <person name="Fraser A."/>
            <person name="Hance Z."/>
            <person name="Hauser H."/>
            <person name="Jagels K."/>
            <person name="Moule S."/>
            <person name="Norbertczak H."/>
            <person name="Ormond D."/>
            <person name="Price C."/>
            <person name="Quail M.A."/>
            <person name="Sanders M."/>
            <person name="Walker D."/>
            <person name="Whitehead S."/>
            <person name="Salmond G.P.C."/>
            <person name="Birch P.R.J."/>
            <person name="Barrell B.G."/>
            <person name="Parkhill J."/>
            <person name="Toth I.K."/>
        </authorList>
    </citation>
    <scope>NUCLEOTIDE SEQUENCE</scope>
    <source>
        <strain evidence="1">SCRI1043</strain>
    </source>
</reference>
<evidence type="ECO:0000313" key="2">
    <source>
        <dbReference type="Proteomes" id="UP000007966"/>
    </source>
</evidence>
<dbReference type="Proteomes" id="UP000007966">
    <property type="component" value="Chromosome"/>
</dbReference>
<dbReference type="RefSeq" id="WP_011092026.1">
    <property type="nucleotide sequence ID" value="NC_004547.2"/>
</dbReference>
<dbReference type="STRING" id="218491.ECA0398"/>
<dbReference type="Pfam" id="PF21852">
    <property type="entry name" value="DUF6911"/>
    <property type="match status" value="1"/>
</dbReference>
<proteinExistence type="predicted"/>
<name>Q6DA59_PECAS</name>
<dbReference type="AlphaFoldDB" id="Q6DA59"/>
<evidence type="ECO:0000313" key="1">
    <source>
        <dbReference type="EMBL" id="CAG73316.1"/>
    </source>
</evidence>
<accession>Q6DA59</accession>
<dbReference type="OrthoDB" id="5879449at2"/>
<organism evidence="1 2">
    <name type="scientific">Pectobacterium atrosepticum (strain SCRI 1043 / ATCC BAA-672)</name>
    <name type="common">Erwinia carotovora subsp. atroseptica</name>
    <dbReference type="NCBI Taxonomy" id="218491"/>
    <lineage>
        <taxon>Bacteria</taxon>
        <taxon>Pseudomonadati</taxon>
        <taxon>Pseudomonadota</taxon>
        <taxon>Gammaproteobacteria</taxon>
        <taxon>Enterobacterales</taxon>
        <taxon>Pectobacteriaceae</taxon>
        <taxon>Pectobacterium</taxon>
    </lineage>
</organism>
<dbReference type="eggNOG" id="ENOG50338D0">
    <property type="taxonomic scope" value="Bacteria"/>
</dbReference>
<sequence>MVLKLSWTLAGKGGNKKISSWDDINRCLYLLKDVEGTLTLDVINSDENEAEMLQLRTEKGFYFMTLSGIRDDEYVVRTFNDLSQPNIEIMILGDNWPAQQVTRDFNLAVRIFKEFFDTGNVSTNLLN</sequence>
<dbReference type="InterPro" id="IPR054205">
    <property type="entry name" value="DUF6911"/>
</dbReference>
<dbReference type="KEGG" id="eca:ECA0398"/>
<keyword evidence="2" id="KW-1185">Reference proteome</keyword>